<sequence>MQLEDYFNFLAPNDIRLAGSRIGIETILYEYIYRARTPEEIAQTYPSITLEQVYATILYYLHNKETISKYIADWLEYCLKSEREQDENPPAFVVRLRQLKAERGAATQVLNEH</sequence>
<dbReference type="Gene3D" id="1.10.10.10">
    <property type="entry name" value="Winged helix-like DNA-binding domain superfamily/Winged helix DNA-binding domain"/>
    <property type="match status" value="1"/>
</dbReference>
<gene>
    <name evidence="1" type="ORF">DSM107010_72440</name>
</gene>
<proteinExistence type="predicted"/>
<dbReference type="Pfam" id="PF04255">
    <property type="entry name" value="DUF433"/>
    <property type="match status" value="1"/>
</dbReference>
<dbReference type="RefSeq" id="WP_106166084.1">
    <property type="nucleotide sequence ID" value="NZ_JAVKZF010000010.1"/>
</dbReference>
<dbReference type="SUPFAM" id="SSF46689">
    <property type="entry name" value="Homeodomain-like"/>
    <property type="match status" value="1"/>
</dbReference>
<accession>A0AB37U8Z1</accession>
<protein>
    <recommendedName>
        <fullName evidence="3">DUF433 domain-containing protein</fullName>
    </recommendedName>
</protein>
<organism evidence="1 2">
    <name type="scientific">Chroococcidiopsis cubana SAG 39.79</name>
    <dbReference type="NCBI Taxonomy" id="388085"/>
    <lineage>
        <taxon>Bacteria</taxon>
        <taxon>Bacillati</taxon>
        <taxon>Cyanobacteriota</taxon>
        <taxon>Cyanophyceae</taxon>
        <taxon>Chroococcidiopsidales</taxon>
        <taxon>Chroococcidiopsidaceae</taxon>
        <taxon>Chroococcidiopsis</taxon>
    </lineage>
</organism>
<dbReference type="AlphaFoldDB" id="A0AB37U8Z1"/>
<name>A0AB37U8Z1_9CYAN</name>
<comment type="caution">
    <text evidence="1">The sequence shown here is derived from an EMBL/GenBank/DDBJ whole genome shotgun (WGS) entry which is preliminary data.</text>
</comment>
<evidence type="ECO:0000313" key="1">
    <source>
        <dbReference type="EMBL" id="RUS93616.1"/>
    </source>
</evidence>
<dbReference type="InterPro" id="IPR036388">
    <property type="entry name" value="WH-like_DNA-bd_sf"/>
</dbReference>
<dbReference type="InterPro" id="IPR009057">
    <property type="entry name" value="Homeodomain-like_sf"/>
</dbReference>
<keyword evidence="2" id="KW-1185">Reference proteome</keyword>
<evidence type="ECO:0008006" key="3">
    <source>
        <dbReference type="Google" id="ProtNLM"/>
    </source>
</evidence>
<dbReference type="EMBL" id="RSCK01000224">
    <property type="protein sequence ID" value="RUS93616.1"/>
    <property type="molecule type" value="Genomic_DNA"/>
</dbReference>
<evidence type="ECO:0000313" key="2">
    <source>
        <dbReference type="Proteomes" id="UP000282574"/>
    </source>
</evidence>
<reference evidence="1 2" key="1">
    <citation type="journal article" date="2019" name="Genome Biol. Evol.">
        <title>Day and night: Metabolic profiles and evolutionary relationships of six axenic non-marine cyanobacteria.</title>
        <authorList>
            <person name="Will S.E."/>
            <person name="Henke P."/>
            <person name="Boedeker C."/>
            <person name="Huang S."/>
            <person name="Brinkmann H."/>
            <person name="Rohde M."/>
            <person name="Jarek M."/>
            <person name="Friedl T."/>
            <person name="Seufert S."/>
            <person name="Schumacher M."/>
            <person name="Overmann J."/>
            <person name="Neumann-Schaal M."/>
            <person name="Petersen J."/>
        </authorList>
    </citation>
    <scope>NUCLEOTIDE SEQUENCE [LARGE SCALE GENOMIC DNA]</scope>
    <source>
        <strain evidence="1 2">SAG 39.79</strain>
    </source>
</reference>
<dbReference type="Proteomes" id="UP000282574">
    <property type="component" value="Unassembled WGS sequence"/>
</dbReference>
<dbReference type="InterPro" id="IPR007367">
    <property type="entry name" value="DUF433"/>
</dbReference>